<dbReference type="NCBIfam" id="NF004051">
    <property type="entry name" value="PRK05571.1"/>
    <property type="match status" value="1"/>
</dbReference>
<dbReference type="Proteomes" id="UP000501094">
    <property type="component" value="Chromosome"/>
</dbReference>
<keyword evidence="3" id="KW-0548">Nucleotidyltransferase</keyword>
<keyword evidence="6" id="KW-1185">Reference proteome</keyword>
<evidence type="ECO:0000259" key="4">
    <source>
        <dbReference type="Pfam" id="PF01467"/>
    </source>
</evidence>
<gene>
    <name evidence="5" type="ORF">E5R92_03335</name>
</gene>
<dbReference type="EMBL" id="CP038852">
    <property type="protein sequence ID" value="QIZ20817.1"/>
    <property type="molecule type" value="Genomic_DNA"/>
</dbReference>
<protein>
    <submittedName>
        <fullName evidence="5">RpiB/LacA/LacB family sugar-phosphate isomerase</fullName>
    </submittedName>
</protein>
<sequence length="281" mass="31898">MKKQLLIASDHNGKALKDFIVKKFDKFFHIIDFGNFEDKEKVDYTDFAKQVGINVSKYPNVNRGILICGTGAGMSITSNKIRNIKSILAHNKLTAEMSRRHNNSNIICLGAWINTNNQNLEILKIWLKSKFDGGRHVKRVDKIEKNNCKIVLVNGVFDILHAGHIDLLEHSKKLGKKLVVAINSDKSTKIIKGKNRPINPESLRKRTLLSLGMVDEVVVFSESNLSKVIRLIKPDILVRGSDYPESIVRKRDQVPDSVKIKIIKKTKGYSTTRTIKKMQEK</sequence>
<dbReference type="InterPro" id="IPR004821">
    <property type="entry name" value="Cyt_trans-like"/>
</dbReference>
<dbReference type="InterPro" id="IPR036569">
    <property type="entry name" value="RpiB_LacA_LacB_sf"/>
</dbReference>
<dbReference type="GO" id="GO:0016861">
    <property type="term" value="F:intramolecular oxidoreductase activity, interconverting aldoses and ketoses"/>
    <property type="evidence" value="ECO:0007669"/>
    <property type="project" value="UniProtKB-ARBA"/>
</dbReference>
<organism evidence="5 6">
    <name type="scientific">Candidatus Pelagibacter giovannonii</name>
    <dbReference type="NCBI Taxonomy" id="2563896"/>
    <lineage>
        <taxon>Bacteria</taxon>
        <taxon>Pseudomonadati</taxon>
        <taxon>Pseudomonadota</taxon>
        <taxon>Alphaproteobacteria</taxon>
        <taxon>Candidatus Pelagibacterales</taxon>
        <taxon>Candidatus Pelagibacteraceae</taxon>
        <taxon>Candidatus Pelagibacter</taxon>
    </lineage>
</organism>
<dbReference type="RefSeq" id="WP_168606697.1">
    <property type="nucleotide sequence ID" value="NZ_CP038852.1"/>
</dbReference>
<reference evidence="5 6" key="1">
    <citation type="journal article" date="2020" name="Nat. Microbiol.">
        <title>Lysogenic host-virus interactions in SAR11 marine bacteria.</title>
        <authorList>
            <person name="Morris R.M."/>
            <person name="Cain K.R."/>
            <person name="Hvorecny K.L."/>
            <person name="Kollman J.M."/>
        </authorList>
    </citation>
    <scope>NUCLEOTIDE SEQUENCE [LARGE SCALE GENOMIC DNA]</scope>
    <source>
        <strain evidence="5 6">NP1</strain>
    </source>
</reference>
<evidence type="ECO:0000256" key="1">
    <source>
        <dbReference type="ARBA" id="ARBA00008754"/>
    </source>
</evidence>
<dbReference type="NCBIfam" id="TIGR00125">
    <property type="entry name" value="cyt_tran_rel"/>
    <property type="match status" value="1"/>
</dbReference>
<dbReference type="InterPro" id="IPR050385">
    <property type="entry name" value="Archaeal_FAD_synthase"/>
</dbReference>
<accession>A0A6H1Q1M3</accession>
<keyword evidence="2" id="KW-0808">Transferase</keyword>
<dbReference type="GO" id="GO:0005975">
    <property type="term" value="P:carbohydrate metabolic process"/>
    <property type="evidence" value="ECO:0007669"/>
    <property type="project" value="InterPro"/>
</dbReference>
<dbReference type="Pfam" id="PF01467">
    <property type="entry name" value="CTP_transf_like"/>
    <property type="match status" value="1"/>
</dbReference>
<dbReference type="GO" id="GO:0016779">
    <property type="term" value="F:nucleotidyltransferase activity"/>
    <property type="evidence" value="ECO:0007669"/>
    <property type="project" value="UniProtKB-KW"/>
</dbReference>
<dbReference type="InterPro" id="IPR003500">
    <property type="entry name" value="RpiB_LacA_LacB"/>
</dbReference>
<dbReference type="SUPFAM" id="SSF52374">
    <property type="entry name" value="Nucleotidylyl transferase"/>
    <property type="match status" value="1"/>
</dbReference>
<dbReference type="Gene3D" id="3.40.50.620">
    <property type="entry name" value="HUPs"/>
    <property type="match status" value="1"/>
</dbReference>
<keyword evidence="5" id="KW-0413">Isomerase</keyword>
<evidence type="ECO:0000313" key="5">
    <source>
        <dbReference type="EMBL" id="QIZ20817.1"/>
    </source>
</evidence>
<evidence type="ECO:0000256" key="3">
    <source>
        <dbReference type="ARBA" id="ARBA00022695"/>
    </source>
</evidence>
<proteinExistence type="inferred from homology"/>
<dbReference type="Pfam" id="PF02502">
    <property type="entry name" value="LacAB_rpiB"/>
    <property type="match status" value="1"/>
</dbReference>
<dbReference type="KEGG" id="peg:E5R92_03335"/>
<dbReference type="SUPFAM" id="SSF89623">
    <property type="entry name" value="Ribose/Galactose isomerase RpiB/AlsB"/>
    <property type="match status" value="1"/>
</dbReference>
<evidence type="ECO:0000256" key="2">
    <source>
        <dbReference type="ARBA" id="ARBA00022679"/>
    </source>
</evidence>
<dbReference type="InterPro" id="IPR014729">
    <property type="entry name" value="Rossmann-like_a/b/a_fold"/>
</dbReference>
<comment type="similarity">
    <text evidence="1">Belongs to the LacAB/RpiB family.</text>
</comment>
<feature type="domain" description="Cytidyltransferase-like" evidence="4">
    <location>
        <begin position="152"/>
        <end position="274"/>
    </location>
</feature>
<dbReference type="AlphaFoldDB" id="A0A6H1Q1M3"/>
<name>A0A6H1Q1M3_9PROT</name>
<dbReference type="Gene3D" id="3.40.1400.10">
    <property type="entry name" value="Sugar-phosphate isomerase, RpiB/LacA/LacB"/>
    <property type="match status" value="1"/>
</dbReference>
<dbReference type="NCBIfam" id="TIGR00689">
    <property type="entry name" value="rpiB_lacA_lacB"/>
    <property type="match status" value="1"/>
</dbReference>
<evidence type="ECO:0000313" key="6">
    <source>
        <dbReference type="Proteomes" id="UP000501094"/>
    </source>
</evidence>
<dbReference type="PANTHER" id="PTHR43793">
    <property type="entry name" value="FAD SYNTHASE"/>
    <property type="match status" value="1"/>
</dbReference>
<dbReference type="PANTHER" id="PTHR43793:SF1">
    <property type="entry name" value="FAD SYNTHASE"/>
    <property type="match status" value="1"/>
</dbReference>